<reference evidence="1 2" key="1">
    <citation type="journal article" date="2021" name="Elife">
        <title>Chloroplast acquisition without the gene transfer in kleptoplastic sea slugs, Plakobranchus ocellatus.</title>
        <authorList>
            <person name="Maeda T."/>
            <person name="Takahashi S."/>
            <person name="Yoshida T."/>
            <person name="Shimamura S."/>
            <person name="Takaki Y."/>
            <person name="Nagai Y."/>
            <person name="Toyoda A."/>
            <person name="Suzuki Y."/>
            <person name="Arimoto A."/>
            <person name="Ishii H."/>
            <person name="Satoh N."/>
            <person name="Nishiyama T."/>
            <person name="Hasebe M."/>
            <person name="Maruyama T."/>
            <person name="Minagawa J."/>
            <person name="Obokata J."/>
            <person name="Shigenobu S."/>
        </authorList>
    </citation>
    <scope>NUCLEOTIDE SEQUENCE [LARGE SCALE GENOMIC DNA]</scope>
</reference>
<sequence>MLLGHCPPTVIQLAPEKAEAITLVCCYLDNFMRKKSKHYLRAGSVGWEDANHEVHPTDCEKNNINWKTWEYVEAETLSGGTHCTRFLRQYPRACFLARCQNCVMISCKQI</sequence>
<protein>
    <submittedName>
        <fullName evidence="1">Uncharacterized protein</fullName>
    </submittedName>
</protein>
<comment type="caution">
    <text evidence="1">The sequence shown here is derived from an EMBL/GenBank/DDBJ whole genome shotgun (WGS) entry which is preliminary data.</text>
</comment>
<name>A0AAV4DY04_9GAST</name>
<dbReference type="AlphaFoldDB" id="A0AAV4DY04"/>
<organism evidence="1 2">
    <name type="scientific">Plakobranchus ocellatus</name>
    <dbReference type="NCBI Taxonomy" id="259542"/>
    <lineage>
        <taxon>Eukaryota</taxon>
        <taxon>Metazoa</taxon>
        <taxon>Spiralia</taxon>
        <taxon>Lophotrochozoa</taxon>
        <taxon>Mollusca</taxon>
        <taxon>Gastropoda</taxon>
        <taxon>Heterobranchia</taxon>
        <taxon>Euthyneura</taxon>
        <taxon>Panpulmonata</taxon>
        <taxon>Sacoglossa</taxon>
        <taxon>Placobranchoidea</taxon>
        <taxon>Plakobranchidae</taxon>
        <taxon>Plakobranchus</taxon>
    </lineage>
</organism>
<evidence type="ECO:0000313" key="2">
    <source>
        <dbReference type="Proteomes" id="UP000735302"/>
    </source>
</evidence>
<dbReference type="Proteomes" id="UP000735302">
    <property type="component" value="Unassembled WGS sequence"/>
</dbReference>
<gene>
    <name evidence="1" type="ORF">PoB_007573700</name>
</gene>
<proteinExistence type="predicted"/>
<keyword evidence="2" id="KW-1185">Reference proteome</keyword>
<evidence type="ECO:0000313" key="1">
    <source>
        <dbReference type="EMBL" id="GFO49232.1"/>
    </source>
</evidence>
<dbReference type="EMBL" id="BLXT01008461">
    <property type="protein sequence ID" value="GFO49232.1"/>
    <property type="molecule type" value="Genomic_DNA"/>
</dbReference>
<accession>A0AAV4DY04</accession>